<protein>
    <submittedName>
        <fullName evidence="1">Uncharacterized protein</fullName>
    </submittedName>
</protein>
<organism evidence="1 2">
    <name type="scientific">Irpex rosettiformis</name>
    <dbReference type="NCBI Taxonomy" id="378272"/>
    <lineage>
        <taxon>Eukaryota</taxon>
        <taxon>Fungi</taxon>
        <taxon>Dikarya</taxon>
        <taxon>Basidiomycota</taxon>
        <taxon>Agaricomycotina</taxon>
        <taxon>Agaricomycetes</taxon>
        <taxon>Polyporales</taxon>
        <taxon>Irpicaceae</taxon>
        <taxon>Irpex</taxon>
    </lineage>
</organism>
<accession>A0ACB8TNC9</accession>
<dbReference type="Proteomes" id="UP001055072">
    <property type="component" value="Unassembled WGS sequence"/>
</dbReference>
<evidence type="ECO:0000313" key="2">
    <source>
        <dbReference type="Proteomes" id="UP001055072"/>
    </source>
</evidence>
<gene>
    <name evidence="1" type="ORF">BDY19DRAFT_978169</name>
</gene>
<dbReference type="EMBL" id="MU274963">
    <property type="protein sequence ID" value="KAI0083489.1"/>
    <property type="molecule type" value="Genomic_DNA"/>
</dbReference>
<comment type="caution">
    <text evidence="1">The sequence shown here is derived from an EMBL/GenBank/DDBJ whole genome shotgun (WGS) entry which is preliminary data.</text>
</comment>
<proteinExistence type="predicted"/>
<keyword evidence="2" id="KW-1185">Reference proteome</keyword>
<evidence type="ECO:0000313" key="1">
    <source>
        <dbReference type="EMBL" id="KAI0083489.1"/>
    </source>
</evidence>
<name>A0ACB8TNC9_9APHY</name>
<sequence length="110" mass="12454">MKSRVLRYLHTFAYAACHFTPHPASSSLSHYDYRISQFTVPGFNSDVYSYGRPVVPFTANFNIDFVLLGTLLRFPLRVWSIHLSIIAVLCTIQTMVPNNRICASRTALAV</sequence>
<reference evidence="1" key="1">
    <citation type="journal article" date="2021" name="Environ. Microbiol.">
        <title>Gene family expansions and transcriptome signatures uncover fungal adaptations to wood decay.</title>
        <authorList>
            <person name="Hage H."/>
            <person name="Miyauchi S."/>
            <person name="Viragh M."/>
            <person name="Drula E."/>
            <person name="Min B."/>
            <person name="Chaduli D."/>
            <person name="Navarro D."/>
            <person name="Favel A."/>
            <person name="Norest M."/>
            <person name="Lesage-Meessen L."/>
            <person name="Balint B."/>
            <person name="Merenyi Z."/>
            <person name="de Eugenio L."/>
            <person name="Morin E."/>
            <person name="Martinez A.T."/>
            <person name="Baldrian P."/>
            <person name="Stursova M."/>
            <person name="Martinez M.J."/>
            <person name="Novotny C."/>
            <person name="Magnuson J.K."/>
            <person name="Spatafora J.W."/>
            <person name="Maurice S."/>
            <person name="Pangilinan J."/>
            <person name="Andreopoulos W."/>
            <person name="LaButti K."/>
            <person name="Hundley H."/>
            <person name="Na H."/>
            <person name="Kuo A."/>
            <person name="Barry K."/>
            <person name="Lipzen A."/>
            <person name="Henrissat B."/>
            <person name="Riley R."/>
            <person name="Ahrendt S."/>
            <person name="Nagy L.G."/>
            <person name="Grigoriev I.V."/>
            <person name="Martin F."/>
            <person name="Rosso M.N."/>
        </authorList>
    </citation>
    <scope>NUCLEOTIDE SEQUENCE</scope>
    <source>
        <strain evidence="1">CBS 384.51</strain>
    </source>
</reference>